<dbReference type="Gene3D" id="3.40.50.12160">
    <property type="entry name" value="Methylthiotransferase, N-terminal domain"/>
    <property type="match status" value="1"/>
</dbReference>
<dbReference type="AlphaFoldDB" id="A0AA35CPI2"/>
<dbReference type="InterPro" id="IPR005839">
    <property type="entry name" value="Methylthiotransferase"/>
</dbReference>
<dbReference type="InterPro" id="IPR006638">
    <property type="entry name" value="Elp3/MiaA/NifB-like_rSAM"/>
</dbReference>
<dbReference type="InterPro" id="IPR020612">
    <property type="entry name" value="Methylthiotransferase_CS"/>
</dbReference>
<comment type="function">
    <text evidence="2">Catalyzes the methylthiolation of N6-threonylcarbamoyladenosine (t(6)A), leading to the formation of 2-methylthio-N6-threonylcarbamoyladenosine (ms(2)t(6)A) at position 37 in tRNAs that read codons beginning with adenine.</text>
</comment>
<dbReference type="InterPro" id="IPR034557">
    <property type="entry name" value="ThrcA_tRNA_MEthiotransferase"/>
</dbReference>
<keyword evidence="10" id="KW-0408">Iron</keyword>
<dbReference type="SMART" id="SM00729">
    <property type="entry name" value="Elp3"/>
    <property type="match status" value="1"/>
</dbReference>
<keyword evidence="9" id="KW-0479">Metal-binding</keyword>
<dbReference type="PROSITE" id="PS50926">
    <property type="entry name" value="TRAM"/>
    <property type="match status" value="1"/>
</dbReference>
<dbReference type="KEGG" id="cmic:caldi_25110"/>
<evidence type="ECO:0000259" key="16">
    <source>
        <dbReference type="PROSITE" id="PS50926"/>
    </source>
</evidence>
<accession>A0AA35CPI2</accession>
<keyword evidence="5" id="KW-0963">Cytoplasm</keyword>
<evidence type="ECO:0000256" key="15">
    <source>
        <dbReference type="ARBA" id="ARBA00069898"/>
    </source>
</evidence>
<dbReference type="SFLD" id="SFLDF00295">
    <property type="entry name" value="threonylcarbamoyladenosine_tRN"/>
    <property type="match status" value="1"/>
</dbReference>
<evidence type="ECO:0000256" key="14">
    <source>
        <dbReference type="ARBA" id="ARBA00061574"/>
    </source>
</evidence>
<evidence type="ECO:0000259" key="18">
    <source>
        <dbReference type="PROSITE" id="PS51918"/>
    </source>
</evidence>
<keyword evidence="6" id="KW-0808">Transferase</keyword>
<dbReference type="InterPro" id="IPR006467">
    <property type="entry name" value="MiaB-like_bact"/>
</dbReference>
<evidence type="ECO:0000256" key="4">
    <source>
        <dbReference type="ARBA" id="ARBA00022485"/>
    </source>
</evidence>
<dbReference type="NCBIfam" id="TIGR00089">
    <property type="entry name" value="MiaB/RimO family radical SAM methylthiotransferase"/>
    <property type="match status" value="1"/>
</dbReference>
<dbReference type="GO" id="GO:0035598">
    <property type="term" value="F:tRNA (N(6)-L-threonylcarbamoyladenosine(37)-C(2))-methylthiotransferase activity"/>
    <property type="evidence" value="ECO:0007669"/>
    <property type="project" value="UniProtKB-EC"/>
</dbReference>
<dbReference type="SFLD" id="SFLDS00029">
    <property type="entry name" value="Radical_SAM"/>
    <property type="match status" value="1"/>
</dbReference>
<dbReference type="EC" id="2.8.4.5" evidence="3"/>
<evidence type="ECO:0000256" key="3">
    <source>
        <dbReference type="ARBA" id="ARBA00013273"/>
    </source>
</evidence>
<organism evidence="19 20">
    <name type="scientific">Caldinitratiruptor microaerophilus</name>
    <dbReference type="NCBI Taxonomy" id="671077"/>
    <lineage>
        <taxon>Bacteria</taxon>
        <taxon>Bacillati</taxon>
        <taxon>Bacillota</taxon>
        <taxon>Clostridia</taxon>
        <taxon>Eubacteriales</taxon>
        <taxon>Symbiobacteriaceae</taxon>
        <taxon>Caldinitratiruptor</taxon>
    </lineage>
</organism>
<dbReference type="FunFam" id="3.80.30.20:FF:000001">
    <property type="entry name" value="tRNA-2-methylthio-N(6)-dimethylallyladenosine synthase 2"/>
    <property type="match status" value="1"/>
</dbReference>
<dbReference type="PROSITE" id="PS51449">
    <property type="entry name" value="MTTASE_N"/>
    <property type="match status" value="1"/>
</dbReference>
<dbReference type="InterPro" id="IPR038135">
    <property type="entry name" value="Methylthiotransferase_N_sf"/>
</dbReference>
<proteinExistence type="inferred from homology"/>
<dbReference type="SFLD" id="SFLDG01082">
    <property type="entry name" value="B12-binding_domain_containing"/>
    <property type="match status" value="1"/>
</dbReference>
<keyword evidence="20" id="KW-1185">Reference proteome</keyword>
<dbReference type="FunFam" id="3.40.50.12160:FF:000004">
    <property type="entry name" value="Threonylcarbamoyladenosine tRNA methylthiotransferase MtaB"/>
    <property type="match status" value="1"/>
</dbReference>
<dbReference type="SUPFAM" id="SSF102114">
    <property type="entry name" value="Radical SAM enzymes"/>
    <property type="match status" value="1"/>
</dbReference>
<evidence type="ECO:0000313" key="19">
    <source>
        <dbReference type="EMBL" id="BDG61421.1"/>
    </source>
</evidence>
<dbReference type="PROSITE" id="PS01278">
    <property type="entry name" value="MTTASE_RADICAL"/>
    <property type="match status" value="1"/>
</dbReference>
<sequence length="454" mass="50580">MDAAMGRRRVACATLGCKVNQYDSEQMLTLFRRAGYEVVDFDQPADVYIINTCTVTGRGAAKSRQLIRSAIRRAPFSVVAVTGCYTQTNPDEVAAIPGVNLIVGHRDRGRIVELCEEAMRRPEPIRAVNDVWLAREFDDIPLDSFSQGTRAVVKIQDGCNVFCTFCIIPYARGRPRSRDPESVYEEVERLAEKGYREVVLTGIHLGSYGQDAKGRFTLEEVVERVAAIPGIDRVRLSSLEPRHVSDRLLELMASNPKVCQHLHLSLQSGSETVLRRMKRRYTAAEYRARVERIRSLIPDVGLTTDVIVGFPGETEAEHRESLAFVREMGFSRIHVFPFSPRPGTPAAAMPDPVPRAVKEARTREMIALGEELQQAFHRRFLGQTLEVLAEEEAATDDGWLEGYTDNYIRVRLPGGDELKGTLIPVRLTGLTQDGMVGEMAGLPVGSRRLAGAVR</sequence>
<dbReference type="InterPro" id="IPR013848">
    <property type="entry name" value="Methylthiotransferase_N"/>
</dbReference>
<evidence type="ECO:0000256" key="13">
    <source>
        <dbReference type="ARBA" id="ARBA00051661"/>
    </source>
</evidence>
<dbReference type="InterPro" id="IPR058240">
    <property type="entry name" value="rSAM_sf"/>
</dbReference>
<dbReference type="InterPro" id="IPR007197">
    <property type="entry name" value="rSAM"/>
</dbReference>
<dbReference type="NCBIfam" id="TIGR01579">
    <property type="entry name" value="MiaB-like-C"/>
    <property type="match status" value="1"/>
</dbReference>
<comment type="catalytic activity">
    <reaction evidence="13">
        <text>N(6)-L-threonylcarbamoyladenosine(37) in tRNA + (sulfur carrier)-SH + AH2 + 2 S-adenosyl-L-methionine = 2-methylsulfanyl-N(6)-L-threonylcarbamoyladenosine(37) in tRNA + (sulfur carrier)-H + 5'-deoxyadenosine + L-methionine + A + S-adenosyl-L-homocysteine + 2 H(+)</text>
        <dbReference type="Rhea" id="RHEA:37075"/>
        <dbReference type="Rhea" id="RHEA-COMP:10163"/>
        <dbReference type="Rhea" id="RHEA-COMP:11092"/>
        <dbReference type="Rhea" id="RHEA-COMP:14737"/>
        <dbReference type="Rhea" id="RHEA-COMP:14739"/>
        <dbReference type="ChEBI" id="CHEBI:13193"/>
        <dbReference type="ChEBI" id="CHEBI:15378"/>
        <dbReference type="ChEBI" id="CHEBI:17319"/>
        <dbReference type="ChEBI" id="CHEBI:17499"/>
        <dbReference type="ChEBI" id="CHEBI:29917"/>
        <dbReference type="ChEBI" id="CHEBI:57844"/>
        <dbReference type="ChEBI" id="CHEBI:57856"/>
        <dbReference type="ChEBI" id="CHEBI:59789"/>
        <dbReference type="ChEBI" id="CHEBI:64428"/>
        <dbReference type="ChEBI" id="CHEBI:74418"/>
        <dbReference type="ChEBI" id="CHEBI:74420"/>
        <dbReference type="EC" id="2.8.4.5"/>
    </reaction>
</comment>
<dbReference type="InterPro" id="IPR023404">
    <property type="entry name" value="rSAM_horseshoe"/>
</dbReference>
<comment type="similarity">
    <text evidence="14">Belongs to the methylthiotransferase family. MtaB subfamily.</text>
</comment>
<dbReference type="Proteomes" id="UP001163687">
    <property type="component" value="Chromosome"/>
</dbReference>
<dbReference type="Pfam" id="PF04055">
    <property type="entry name" value="Radical_SAM"/>
    <property type="match status" value="1"/>
</dbReference>
<dbReference type="SFLD" id="SFLDG01061">
    <property type="entry name" value="methylthiotransferase"/>
    <property type="match status" value="1"/>
</dbReference>
<keyword evidence="4" id="KW-0004">4Fe-4S</keyword>
<dbReference type="GO" id="GO:0046872">
    <property type="term" value="F:metal ion binding"/>
    <property type="evidence" value="ECO:0007669"/>
    <property type="project" value="UniProtKB-KW"/>
</dbReference>
<evidence type="ECO:0000256" key="12">
    <source>
        <dbReference type="ARBA" id="ARBA00031213"/>
    </source>
</evidence>
<evidence type="ECO:0000256" key="10">
    <source>
        <dbReference type="ARBA" id="ARBA00023004"/>
    </source>
</evidence>
<dbReference type="CDD" id="cd01335">
    <property type="entry name" value="Radical_SAM"/>
    <property type="match status" value="1"/>
</dbReference>
<evidence type="ECO:0000256" key="9">
    <source>
        <dbReference type="ARBA" id="ARBA00022723"/>
    </source>
</evidence>
<dbReference type="Pfam" id="PF00919">
    <property type="entry name" value="UPF0004"/>
    <property type="match status" value="1"/>
</dbReference>
<dbReference type="InterPro" id="IPR002792">
    <property type="entry name" value="TRAM_dom"/>
</dbReference>
<dbReference type="PROSITE" id="PS51918">
    <property type="entry name" value="RADICAL_SAM"/>
    <property type="match status" value="1"/>
</dbReference>
<feature type="domain" description="Radical SAM core" evidence="18">
    <location>
        <begin position="145"/>
        <end position="375"/>
    </location>
</feature>
<dbReference type="PANTHER" id="PTHR11918">
    <property type="entry name" value="RADICAL SAM PROTEINS"/>
    <property type="match status" value="1"/>
</dbReference>
<keyword evidence="11" id="KW-0411">Iron-sulfur</keyword>
<evidence type="ECO:0000313" key="20">
    <source>
        <dbReference type="Proteomes" id="UP001163687"/>
    </source>
</evidence>
<feature type="domain" description="TRAM" evidence="16">
    <location>
        <begin position="378"/>
        <end position="441"/>
    </location>
</feature>
<evidence type="ECO:0000259" key="17">
    <source>
        <dbReference type="PROSITE" id="PS51449"/>
    </source>
</evidence>
<dbReference type="PANTHER" id="PTHR11918:SF45">
    <property type="entry name" value="THREONYLCARBAMOYLADENOSINE TRNA METHYLTHIOTRANSFERASE"/>
    <property type="match status" value="1"/>
</dbReference>
<reference evidence="19" key="1">
    <citation type="submission" date="2022-03" db="EMBL/GenBank/DDBJ databases">
        <title>Complete genome sequence of Caldinitratiruptor microaerophilus.</title>
        <authorList>
            <person name="Mukaiyama R."/>
            <person name="Nishiyama T."/>
            <person name="Ueda K."/>
        </authorList>
    </citation>
    <scope>NUCLEOTIDE SEQUENCE</scope>
    <source>
        <strain evidence="19">JCM 16183</strain>
    </source>
</reference>
<gene>
    <name evidence="19" type="primary">mtaB</name>
    <name evidence="19" type="ORF">caldi_25110</name>
</gene>
<evidence type="ECO:0000256" key="11">
    <source>
        <dbReference type="ARBA" id="ARBA00023014"/>
    </source>
</evidence>
<evidence type="ECO:0000256" key="5">
    <source>
        <dbReference type="ARBA" id="ARBA00022490"/>
    </source>
</evidence>
<name>A0AA35CPI2_9FIRM</name>
<feature type="domain" description="MTTase N-terminal" evidence="17">
    <location>
        <begin position="8"/>
        <end position="120"/>
    </location>
</feature>
<evidence type="ECO:0000256" key="6">
    <source>
        <dbReference type="ARBA" id="ARBA00022679"/>
    </source>
</evidence>
<dbReference type="Gene3D" id="3.80.30.20">
    <property type="entry name" value="tm_1862 like domain"/>
    <property type="match status" value="1"/>
</dbReference>
<protein>
    <recommendedName>
        <fullName evidence="15">Threonylcarbamoyladenosine tRNA methylthiotransferase MtaB</fullName>
        <ecNumber evidence="3">2.8.4.5</ecNumber>
    </recommendedName>
    <alternativeName>
        <fullName evidence="12">tRNA-t(6)A37 methylthiotransferase</fullName>
    </alternativeName>
</protein>
<keyword evidence="7" id="KW-0949">S-adenosyl-L-methionine</keyword>
<evidence type="ECO:0000256" key="8">
    <source>
        <dbReference type="ARBA" id="ARBA00022694"/>
    </source>
</evidence>
<keyword evidence="8" id="KW-0819">tRNA processing</keyword>
<dbReference type="GO" id="GO:0051539">
    <property type="term" value="F:4 iron, 4 sulfur cluster binding"/>
    <property type="evidence" value="ECO:0007669"/>
    <property type="project" value="UniProtKB-KW"/>
</dbReference>
<evidence type="ECO:0000256" key="2">
    <source>
        <dbReference type="ARBA" id="ARBA00002399"/>
    </source>
</evidence>
<dbReference type="EMBL" id="AP025628">
    <property type="protein sequence ID" value="BDG61421.1"/>
    <property type="molecule type" value="Genomic_DNA"/>
</dbReference>
<evidence type="ECO:0000256" key="7">
    <source>
        <dbReference type="ARBA" id="ARBA00022691"/>
    </source>
</evidence>
<comment type="cofactor">
    <cofactor evidence="1">
        <name>[4Fe-4S] cluster</name>
        <dbReference type="ChEBI" id="CHEBI:49883"/>
    </cofactor>
</comment>
<evidence type="ECO:0000256" key="1">
    <source>
        <dbReference type="ARBA" id="ARBA00001966"/>
    </source>
</evidence>